<evidence type="ECO:0000313" key="7">
    <source>
        <dbReference type="Proteomes" id="UP000754359"/>
    </source>
</evidence>
<feature type="signal peptide" evidence="3">
    <location>
        <begin position="1"/>
        <end position="19"/>
    </location>
</feature>
<feature type="region of interest" description="Disordered" evidence="2">
    <location>
        <begin position="85"/>
        <end position="143"/>
    </location>
</feature>
<dbReference type="PANTHER" id="PTHR40201:SF1">
    <property type="entry name" value="AP-3 COMPLEX SUBUNIT DELTA"/>
    <property type="match status" value="1"/>
</dbReference>
<comment type="caution">
    <text evidence="5">The sequence shown here is derived from an EMBL/GenBank/DDBJ whole genome shotgun (WGS) entry which is preliminary data.</text>
</comment>
<dbReference type="PANTHER" id="PTHR40201">
    <property type="entry name" value="OSMIOPHILIC BODY PROTEIN"/>
    <property type="match status" value="1"/>
</dbReference>
<feature type="compositionally biased region" description="Basic and acidic residues" evidence="2">
    <location>
        <begin position="123"/>
        <end position="139"/>
    </location>
</feature>
<feature type="coiled-coil region" evidence="1">
    <location>
        <begin position="1443"/>
        <end position="1470"/>
    </location>
</feature>
<reference evidence="5 6" key="1">
    <citation type="submission" date="2017-11" db="EMBL/GenBank/DDBJ databases">
        <title>Plasmodium falciparum NF54 genome assembly.</title>
        <authorList>
            <person name="Bryant J.M."/>
            <person name="Baumgarten S."/>
            <person name="Scheidig-Benatar C."/>
            <person name="Scherf A."/>
        </authorList>
    </citation>
    <scope>NUCLEOTIDE SEQUENCE [LARGE SCALE GENOMIC DNA]</scope>
    <source>
        <strain evidence="5">NF54</strain>
    </source>
</reference>
<evidence type="ECO:0000256" key="3">
    <source>
        <dbReference type="SAM" id="SignalP"/>
    </source>
</evidence>
<feature type="region of interest" description="Disordered" evidence="2">
    <location>
        <begin position="650"/>
        <end position="763"/>
    </location>
</feature>
<evidence type="ECO:0000313" key="4">
    <source>
        <dbReference type="EMBL" id="KAF4327031.1"/>
    </source>
</evidence>
<dbReference type="EMBL" id="NYMT01000004">
    <property type="protein sequence ID" value="PKC48359.1"/>
    <property type="molecule type" value="Genomic_DNA"/>
</dbReference>
<keyword evidence="1" id="KW-0175">Coiled coil</keyword>
<feature type="compositionally biased region" description="Acidic residues" evidence="2">
    <location>
        <begin position="738"/>
        <end position="755"/>
    </location>
</feature>
<dbReference type="SMR" id="A0A2I0BYI6"/>
<feature type="compositionally biased region" description="Basic and acidic residues" evidence="2">
    <location>
        <begin position="1017"/>
        <end position="1032"/>
    </location>
</feature>
<organism evidence="5 6">
    <name type="scientific">Plasmodium falciparum (isolate NF54)</name>
    <dbReference type="NCBI Taxonomy" id="5843"/>
    <lineage>
        <taxon>Eukaryota</taxon>
        <taxon>Sar</taxon>
        <taxon>Alveolata</taxon>
        <taxon>Apicomplexa</taxon>
        <taxon>Aconoidasida</taxon>
        <taxon>Haemosporida</taxon>
        <taxon>Plasmodiidae</taxon>
        <taxon>Plasmodium</taxon>
        <taxon>Plasmodium (Laverania)</taxon>
    </lineage>
</organism>
<dbReference type="Proteomes" id="UP000754359">
    <property type="component" value="Unassembled WGS sequence"/>
</dbReference>
<evidence type="ECO:0000256" key="2">
    <source>
        <dbReference type="SAM" id="MobiDB-lite"/>
    </source>
</evidence>
<evidence type="ECO:0000313" key="6">
    <source>
        <dbReference type="Proteomes" id="UP000232684"/>
    </source>
</evidence>
<protein>
    <submittedName>
        <fullName evidence="5">Osmiophilic body protein G377</fullName>
    </submittedName>
</protein>
<dbReference type="EMBL" id="QFXU01000022">
    <property type="protein sequence ID" value="KAF4327031.1"/>
    <property type="molecule type" value="Genomic_DNA"/>
</dbReference>
<name>A0A2I0BYI6_PLAFO</name>
<accession>A0A2I0BYI6</accession>
<gene>
    <name evidence="5" type="ORF">CK202_1775</name>
    <name evidence="4" type="ORF">CYL21_4496</name>
</gene>
<evidence type="ECO:0000313" key="5">
    <source>
        <dbReference type="EMBL" id="PKC48359.1"/>
    </source>
</evidence>
<sequence>MKLLLFFFISSIFLQLTSGKRILNFDNIIKHLKESKLLPEDIPHVLENDIIIVPPYLIYKYKGKIYHLHNNVDLTLINHPEEDSCDKEEIWESPFPPKVPEPERPHEPEMEPQVEPEPGPLPEEVREPEPEPEAEPEKELEMEEQEEVIEADMVLDEETGIKIPKKTEQDVLEVSKFREEYELPNVVELTPEEKEKNNILHFAGNKSTAFNLKEIINYKKDESLMNSLSSSFDHFYTPNVEERNLSNAYNVDINDYYDLLRALHILCKDEDNKLYTINRIPKDELLFFLKHAYVNIYNSLKKYILLNGYNFEDYIYTSENFTLDQIFKDYFFLSNDDTNENGSFNNIIESIKYIKKAIEKLNVKRIEEKIKYFFQIYEVHAFDFKLLHYIFSRNQLLNYSEDDLIHHAVDIMNITRIDISPRVISALFMYFLNKVNIFLVPQYVTRNRNDFTLLLEHNDLLLRTEIIYRDFLKHFFKHKTPHVHLKKNNHDNAYQLVPWSQVLFSEFNSTYDFLNFKYMIILFHDSYHAFVDYFEGDDKLNQVLNDNKENKTIDNLDKFFNELLNLFLIENVGILSTLEEYFVSTVKQVGRVLSDDHDIDSKEYTENYFTPEEEEQALKDFKEDEASVHHLDHYDNNMDPYYEYQGEFGSYEEEEDELRKFKEDEPEPWPLDESPHIEHGTLHDDELNPFQEEKKDDESFYTSEDEDTLDHSHEKEDDVSHPEHEDHNEGYIPHTYDDDSFFTDEEDDEGDEVNEENVPLNHEEENVPLNHEEDNFPLNHEEDNFPLNHEEENVPLNHEEENVPLNHEEENVPLNHEEENYNSFLSYQKYDERDISPHNVNQHKKEIFHHRNITPYHVNHHNQHMDQHDHHIDHHNHHIDHHNHHIDHHNHHIDHHNHHIDHQDHHIDHHNHHIDHHNHHIDHHDHHIDHHDHHIDHHNHHIDHKSNNQFLQKHQNYVRGHSSFITISEGEENHDNRELRKKIEANLKEEWKKRFNEQQEQRERKKKAEEDEMNETIQKHDMETSKLEKKEEVDEVTQDEEFDKQYAIDDQEELEFLRTRDSEGSESDVPKDKVKPFPDGRSPDSFYYNTAISSFHEKMEELYNTSISSSLNYVKEINRKFDDVYKELKSKTYPKFDDLTSQTKTNCNKLFQKLNETIKDKEYQKNIQSYKNKVIDILDDIQKKANGKYIIIQNLIIEKIDIYKGDVVRLSDRKFYKNFRKVLGKRKMKMLEDFRAQFKGAIRFIKDLTTTYMEEEYTKVLEDIYMEKKKYYKEEYSKMRRIISSNLDYEVNKQIKEHYHKVDTISEHKFQEIRQHMRDKIENTIHELYKEMYVQIQIDLTNYYHQLENIHSELLQALQQNKNIPRHLNVLEKKLEITKRKKKNKPDISTSSHATDEQQVSDTLIRGAHNHGDIIKGEDNDEVLLIEQIQSLKTKMGDNQNQVGSILEKLNNLSDQYQLLQDKLNVVEDIYKNLRNFKHYIEKLHKESKINREKFITKVDVLSNVYSTLEYMVKFLLHDFQEWSFEKDELEKHLYELEERKKYITLEIQIRDTLSTNIQNGEGDHINNNNNNNNVRNNLKKQVLKDLDLEISKLKGHILEVDIKKNIALEQINYLTNNTNETVPDVIRDLMPAPRIVPVSEDIYDYITWVRDNTAVINNTLRHFVMTFDQKIYDYDDHLIFVYNIKELIYKENLADEKYNANYYYEMNRFYLHLEEFFYILKHYVELRKIQDLGEVAIPSFEENIKTKGSLIDVHQKDKDGTQIIEYLERNVLHIYSILRNIKNNNIHLYHYLVPDLSNILIDPEEFKKMSNGEQPELNKLHKYLLDAYTNLKKEGQVVDQIYVEYINFHNHFEHTYDKLLWYKTILKRYIERSKKIYEKSYGTYTVSHIQLYDNKKDGHDNHHDQHHDNHHDQHHDHHHDQHHDHHHDHDQHHNNNYNYNNISFLRSFVQLNYHNTLHERSDHIFLKSPILLQYDPEKIVESNEKRHIRVIRDQNNFPYKLGEVKETYVLNKSIHDKFVKSKKLDEYKKYMNNKLYDIVHEHKRGKGKLYLFEKEELEKYQLIFGGKTLIKGSLLNFLSHININLNKNLLINQINDTINEYLKKRNLSYNSIIELIKYLQKNPSVIHFIDLIKLGKNILERSNVLYIKKEWFTLYLYTLLELLGIEVNMEHVDVHEERGLKNEHNNYISEKSYALHYLYVLRNYNKRIEIKNQIQNYVLQFLLPEHKFDMEDYQPILYEFLKAINDSMDGDSITYNEFKKKNPEVYTTLVSVIKKGIEDFFYTMFNKIIEEHPELKEEIYFDDNYNDEEKDRFRYANYTWERANLNEILTLYFYVLNPGLRNVIYKHFIKVNIKCLKDYKNFDFKEIFSFLNYDDIGATFLNYLKEHELFEIPPLIIFLRFFFHEKNEELFTFNSIRYKINSYFEGKSLDRKTKEMIARLVYSFFMRISYLSVSYFDHDIFKIINKSDLNIIILFHTIINKINYLLYCGTEKLFIERYAPTNLFVQNRIFKIDAVKVFHHFIYSLPPYMRNVVFHFFKSNQFIDVTKKLIIKFLQHSHSLLDITNHKDGHFYQLKNNTYKLETFLFSWKYNFTKNKNIIEPTFTKFIENKPVFKNMPLLYNRRIKYDSINEKLQYKEELDLHDMIDNESFHQLLDLLNKESITLEQLSFLFSRYITEHANIKDFPKLFMFKKYVTYVQDEKFFINLYEYLYNYLHKEFGLPQPIYELYYVFIKTFIEYILLPEKLTQEEKSQNVLNYDLQNKYMNFHHFVQKLCSCLFNFYYYDEIYECQPFGFFTKEEFSYEQQIFNILQQPFINISPIIKHNYIHDDYYMYEKDLNGNYLSSNINNNNNNNNINNIDSNYVNRRDKNGDYIHGTNINSDILYHFIKQYIPLVEPSDEEHLQIEVFKFKYFTLEITKFVLRHILKKLPFNYLIHMNWNDTYIHIDHIINNLFLHFFKKNKAHLLQQNQLQGLTHKINFENNLGKDHTKDEYLSKHIPQSAQNYDRNKFSGTINNLLKDPNNLPPTYRHIKYYMDHYILQYSLHNHMLFKYLHNIFQHIDQYKTYFPTLAELYLYIDKRVTIINVINNSFLYKRIHTRDVIHTFLLLCHEIGLDLYEL</sequence>
<feature type="compositionally biased region" description="Basic and acidic residues" evidence="2">
    <location>
        <begin position="100"/>
        <end position="109"/>
    </location>
</feature>
<feature type="region of interest" description="Disordered" evidence="2">
    <location>
        <begin position="995"/>
        <end position="1039"/>
    </location>
</feature>
<feature type="compositionally biased region" description="Polar residues" evidence="2">
    <location>
        <begin position="1387"/>
        <end position="1400"/>
    </location>
</feature>
<feature type="region of interest" description="Disordered" evidence="2">
    <location>
        <begin position="1895"/>
        <end position="1937"/>
    </location>
</feature>
<keyword evidence="3" id="KW-0732">Signal</keyword>
<proteinExistence type="predicted"/>
<feature type="compositionally biased region" description="Basic and acidic residues" evidence="2">
    <location>
        <begin position="709"/>
        <end position="729"/>
    </location>
</feature>
<reference evidence="4 7" key="2">
    <citation type="submission" date="2018-05" db="EMBL/GenBank/DDBJ databases">
        <title>Genome assembly of Plasmodium falciparum NF54 DiCre.</title>
        <authorList>
            <person name="Baumgarten S."/>
            <person name="Treeck M."/>
            <person name="Scherf A."/>
        </authorList>
    </citation>
    <scope>NUCLEOTIDE SEQUENCE [LARGE SCALE GENOMIC DNA]</scope>
    <source>
        <strain evidence="4">NF54</strain>
    </source>
</reference>
<feature type="compositionally biased region" description="Basic and acidic residues" evidence="2">
    <location>
        <begin position="1895"/>
        <end position="1934"/>
    </location>
</feature>
<feature type="chain" id="PRO_5036040172" evidence="3">
    <location>
        <begin position="20"/>
        <end position="3119"/>
    </location>
</feature>
<evidence type="ECO:0000256" key="1">
    <source>
        <dbReference type="SAM" id="Coils"/>
    </source>
</evidence>
<dbReference type="VEuPathDB" id="PlasmoDB:PfNF54_120053900"/>
<feature type="region of interest" description="Disordered" evidence="2">
    <location>
        <begin position="1058"/>
        <end position="1080"/>
    </location>
</feature>
<dbReference type="Proteomes" id="UP000232684">
    <property type="component" value="Unassembled WGS sequence"/>
</dbReference>
<feature type="region of interest" description="Disordered" evidence="2">
    <location>
        <begin position="1379"/>
        <end position="1400"/>
    </location>
</feature>
<feature type="compositionally biased region" description="Basic and acidic residues" evidence="2">
    <location>
        <begin position="673"/>
        <end position="698"/>
    </location>
</feature>
<feature type="compositionally biased region" description="Basic and acidic residues" evidence="2">
    <location>
        <begin position="995"/>
        <end position="1009"/>
    </location>
</feature>